<protein>
    <submittedName>
        <fullName evidence="3">Glyoxylase-like metal-dependent hydrolase (Beta-lactamase superfamily II)</fullName>
    </submittedName>
</protein>
<dbReference type="RefSeq" id="WP_132477294.1">
    <property type="nucleotide sequence ID" value="NZ_JBHRVM010000001.1"/>
</dbReference>
<dbReference type="InterPro" id="IPR001279">
    <property type="entry name" value="Metallo-B-lactamas"/>
</dbReference>
<keyword evidence="3" id="KW-0378">Hydrolase</keyword>
<dbReference type="Gene3D" id="3.60.15.10">
    <property type="entry name" value="Ribonuclease Z/Hydroxyacylglutathione hydrolase-like"/>
    <property type="match status" value="1"/>
</dbReference>
<feature type="domain" description="Metallo-beta-lactamase" evidence="2">
    <location>
        <begin position="18"/>
        <end position="207"/>
    </location>
</feature>
<sequence>MSTAVQPQVQAFFDESTNTVSYLAWDPQTRQAVVIDPVLDYDHASGKASVRSADGILAAARNQGLTIAWILETHAHADHLSAAPYLKRHTGAPVAIGEHIRKVQSIFRPVFNLDNVSCDGSEFDRLLQDGETLQVGGMHIEVMATPGHTPACVSYRIGDSVFVGDTLFMPDYGTARADFPGGCAKTLYRSIRRLLSLPPRTRLFMCHDYKAPGRDTYAWETTVEQERMHNVHAHDGVGEEEFVAMRERRDATLAAPALLLPSIQVNIRAGKLPAAESNGVRYLKVPVRLDGGEAARPA</sequence>
<name>A0A4R3V1T5_9BURK</name>
<comment type="caution">
    <text evidence="3">The sequence shown here is derived from an EMBL/GenBank/DDBJ whole genome shotgun (WGS) entry which is preliminary data.</text>
</comment>
<dbReference type="EMBL" id="SMBX01000006">
    <property type="protein sequence ID" value="TCU97193.1"/>
    <property type="molecule type" value="Genomic_DNA"/>
</dbReference>
<dbReference type="InterPro" id="IPR044528">
    <property type="entry name" value="POD-like_MBL-fold"/>
</dbReference>
<dbReference type="PANTHER" id="PTHR43084">
    <property type="entry name" value="PERSULFIDE DIOXYGENASE ETHE1"/>
    <property type="match status" value="1"/>
</dbReference>
<evidence type="ECO:0000313" key="4">
    <source>
        <dbReference type="Proteomes" id="UP000294692"/>
    </source>
</evidence>
<dbReference type="AlphaFoldDB" id="A0A4R3V1T5"/>
<proteinExistence type="predicted"/>
<keyword evidence="1" id="KW-0479">Metal-binding</keyword>
<evidence type="ECO:0000259" key="2">
    <source>
        <dbReference type="SMART" id="SM00849"/>
    </source>
</evidence>
<dbReference type="Pfam" id="PF00753">
    <property type="entry name" value="Lactamase_B"/>
    <property type="match status" value="1"/>
</dbReference>
<dbReference type="GO" id="GO:0016787">
    <property type="term" value="F:hydrolase activity"/>
    <property type="evidence" value="ECO:0007669"/>
    <property type="project" value="UniProtKB-KW"/>
</dbReference>
<dbReference type="GO" id="GO:0006749">
    <property type="term" value="P:glutathione metabolic process"/>
    <property type="evidence" value="ECO:0007669"/>
    <property type="project" value="InterPro"/>
</dbReference>
<evidence type="ECO:0000256" key="1">
    <source>
        <dbReference type="ARBA" id="ARBA00022723"/>
    </source>
</evidence>
<reference evidence="3 4" key="1">
    <citation type="submission" date="2019-03" db="EMBL/GenBank/DDBJ databases">
        <title>Genomic Encyclopedia of Type Strains, Phase IV (KMG-IV): sequencing the most valuable type-strain genomes for metagenomic binning, comparative biology and taxonomic classification.</title>
        <authorList>
            <person name="Goeker M."/>
        </authorList>
    </citation>
    <scope>NUCLEOTIDE SEQUENCE [LARGE SCALE GENOMIC DNA]</scope>
    <source>
        <strain evidence="3 4">DSM 100048</strain>
    </source>
</reference>
<keyword evidence="4" id="KW-1185">Reference proteome</keyword>
<dbReference type="CDD" id="cd07724">
    <property type="entry name" value="POD-like_MBL-fold"/>
    <property type="match status" value="1"/>
</dbReference>
<dbReference type="PANTHER" id="PTHR43084:SF1">
    <property type="entry name" value="PERSULFIDE DIOXYGENASE ETHE1, MITOCHONDRIAL"/>
    <property type="match status" value="1"/>
</dbReference>
<evidence type="ECO:0000313" key="3">
    <source>
        <dbReference type="EMBL" id="TCU97193.1"/>
    </source>
</evidence>
<dbReference type="SUPFAM" id="SSF56281">
    <property type="entry name" value="Metallo-hydrolase/oxidoreductase"/>
    <property type="match status" value="1"/>
</dbReference>
<dbReference type="InterPro" id="IPR051682">
    <property type="entry name" value="Mito_Persulfide_Diox"/>
</dbReference>
<dbReference type="GO" id="GO:0070813">
    <property type="term" value="P:hydrogen sulfide metabolic process"/>
    <property type="evidence" value="ECO:0007669"/>
    <property type="project" value="TreeGrafter"/>
</dbReference>
<dbReference type="InterPro" id="IPR036866">
    <property type="entry name" value="RibonucZ/Hydroxyglut_hydro"/>
</dbReference>
<dbReference type="OrthoDB" id="9784009at2"/>
<organism evidence="3 4">
    <name type="scientific">Paracandidimonas soli</name>
    <dbReference type="NCBI Taxonomy" id="1917182"/>
    <lineage>
        <taxon>Bacteria</taxon>
        <taxon>Pseudomonadati</taxon>
        <taxon>Pseudomonadota</taxon>
        <taxon>Betaproteobacteria</taxon>
        <taxon>Burkholderiales</taxon>
        <taxon>Alcaligenaceae</taxon>
        <taxon>Paracandidimonas</taxon>
    </lineage>
</organism>
<dbReference type="GO" id="GO:0050313">
    <property type="term" value="F:sulfur dioxygenase activity"/>
    <property type="evidence" value="ECO:0007669"/>
    <property type="project" value="InterPro"/>
</dbReference>
<gene>
    <name evidence="3" type="ORF">EV686_10673</name>
</gene>
<dbReference type="Proteomes" id="UP000294692">
    <property type="component" value="Unassembled WGS sequence"/>
</dbReference>
<accession>A0A4R3V1T5</accession>
<dbReference type="SMART" id="SM00849">
    <property type="entry name" value="Lactamase_B"/>
    <property type="match status" value="1"/>
</dbReference>
<dbReference type="GO" id="GO:0046872">
    <property type="term" value="F:metal ion binding"/>
    <property type="evidence" value="ECO:0007669"/>
    <property type="project" value="UniProtKB-KW"/>
</dbReference>